<organism evidence="3 4">
    <name type="scientific">Blastochloris sulfoviridis</name>
    <dbReference type="NCBI Taxonomy" id="50712"/>
    <lineage>
        <taxon>Bacteria</taxon>
        <taxon>Pseudomonadati</taxon>
        <taxon>Pseudomonadota</taxon>
        <taxon>Alphaproteobacteria</taxon>
        <taxon>Hyphomicrobiales</taxon>
        <taxon>Blastochloridaceae</taxon>
        <taxon>Blastochloris</taxon>
    </lineage>
</organism>
<dbReference type="AlphaFoldDB" id="A0A5M6HQW3"/>
<gene>
    <name evidence="3" type="ORF">F1193_13660</name>
</gene>
<evidence type="ECO:0000256" key="1">
    <source>
        <dbReference type="SAM" id="MobiDB-lite"/>
    </source>
</evidence>
<reference evidence="3 4" key="1">
    <citation type="submission" date="2019-09" db="EMBL/GenBank/DDBJ databases">
        <title>Draft Whole-Genome sequence of Blastochloris sulfoviridis DSM 729.</title>
        <authorList>
            <person name="Meyer T.E."/>
            <person name="Kyndt J.A."/>
        </authorList>
    </citation>
    <scope>NUCLEOTIDE SEQUENCE [LARGE SCALE GENOMIC DNA]</scope>
    <source>
        <strain evidence="3 4">DSM 729</strain>
    </source>
</reference>
<evidence type="ECO:0000259" key="2">
    <source>
        <dbReference type="Pfam" id="PF13276"/>
    </source>
</evidence>
<evidence type="ECO:0000313" key="3">
    <source>
        <dbReference type="EMBL" id="KAA5598230.1"/>
    </source>
</evidence>
<dbReference type="EMBL" id="VWPL01000029">
    <property type="protein sequence ID" value="KAA5598230.1"/>
    <property type="molecule type" value="Genomic_DNA"/>
</dbReference>
<dbReference type="PANTHER" id="PTHR47515:SF1">
    <property type="entry name" value="BLR2054 PROTEIN"/>
    <property type="match status" value="1"/>
</dbReference>
<dbReference type="InterPro" id="IPR025948">
    <property type="entry name" value="HTH-like_dom"/>
</dbReference>
<dbReference type="OrthoDB" id="9809060at2"/>
<feature type="region of interest" description="Disordered" evidence="1">
    <location>
        <begin position="138"/>
        <end position="205"/>
    </location>
</feature>
<protein>
    <submittedName>
        <fullName evidence="3">IS3 family transposase</fullName>
    </submittedName>
</protein>
<accession>A0A5M6HQW3</accession>
<feature type="domain" description="HTH-like" evidence="2">
    <location>
        <begin position="83"/>
        <end position="136"/>
    </location>
</feature>
<dbReference type="PANTHER" id="PTHR47515">
    <property type="entry name" value="LOW CALCIUM RESPONSE LOCUS PROTEIN T"/>
    <property type="match status" value="1"/>
</dbReference>
<proteinExistence type="predicted"/>
<dbReference type="Proteomes" id="UP000323886">
    <property type="component" value="Unassembled WGS sequence"/>
</dbReference>
<keyword evidence="4" id="KW-1185">Reference proteome</keyword>
<dbReference type="Pfam" id="PF13276">
    <property type="entry name" value="HTH_21"/>
    <property type="match status" value="1"/>
</dbReference>
<evidence type="ECO:0000313" key="4">
    <source>
        <dbReference type="Proteomes" id="UP000323886"/>
    </source>
</evidence>
<sequence length="205" mass="23608">MFPLKNCVLQHLGAICDFTYAQAAASIHDPERPYSKQTDGDACRGARCRRLSRARARGERTAGVRDHRADRSTVHYRHRRPDDAALRTRLRELAAERHRFGYRRLRILLRREGKVVNRKKIQRLYREEGLSVRRRRGRKRAIGLPASGPGPDGGERPLVLGLRPRPARQRPPVPHPEHHRRRHQGMPRARPANRCRTATAGRSSC</sequence>
<comment type="caution">
    <text evidence="3">The sequence shown here is derived from an EMBL/GenBank/DDBJ whole genome shotgun (WGS) entry which is preliminary data.</text>
</comment>
<name>A0A5M6HQW3_9HYPH</name>